<name>A0ABY4DT13_9NEIS</name>
<evidence type="ECO:0000313" key="2">
    <source>
        <dbReference type="Proteomes" id="UP000829817"/>
    </source>
</evidence>
<sequence length="244" mass="27848">MKGVTNWTYGGDWFKTGKIFCFRRWKMTTFDEALQAIKDNGAVNGLERAAAEMMFSENDQEVVLGYLLAEHLNGGSATPIRDAVKLAAGTPDTKRERKLSEAAKARRIKNIYETIRELTVLTLSLPHEKVYKGREYLTGWENLRNDVSLKSLVGEELHAKMLGWGVNWASGVGIMFEEVRSSWELGNLANEEAIYRDMLEQAERLNGEHGEDLKRHAWFNLHGVECRRAYHQAIIDGFKQHKSM</sequence>
<dbReference type="EMBL" id="CP091508">
    <property type="protein sequence ID" value="UOO82028.1"/>
    <property type="molecule type" value="Genomic_DNA"/>
</dbReference>
<dbReference type="RefSeq" id="WP_244785320.1">
    <property type="nucleotide sequence ID" value="NZ_CP091508.1"/>
</dbReference>
<reference evidence="1 2" key="1">
    <citation type="journal article" date="2022" name="Res Sq">
        <title>Evolution of multicellular longitudinally dividing oral cavity symbionts (Neisseriaceae).</title>
        <authorList>
            <person name="Nyongesa S."/>
            <person name="Weber P."/>
            <person name="Bernet E."/>
            <person name="Pullido F."/>
            <person name="Nieckarz M."/>
            <person name="Delaby M."/>
            <person name="Nieves C."/>
            <person name="Viehboeck T."/>
            <person name="Krause N."/>
            <person name="Rivera-Millot A."/>
            <person name="Nakamura A."/>
            <person name="Vischer N."/>
            <person name="VanNieuwenhze M."/>
            <person name="Brun Y."/>
            <person name="Cava F."/>
            <person name="Bulgheresi S."/>
            <person name="Veyrier F."/>
        </authorList>
    </citation>
    <scope>NUCLEOTIDE SEQUENCE [LARGE SCALE GENOMIC DNA]</scope>
    <source>
        <strain evidence="1 2">CCUG 63373m</strain>
    </source>
</reference>
<dbReference type="Proteomes" id="UP000829817">
    <property type="component" value="Chromosome"/>
</dbReference>
<proteinExistence type="predicted"/>
<evidence type="ECO:0000313" key="1">
    <source>
        <dbReference type="EMBL" id="UOO82028.1"/>
    </source>
</evidence>
<accession>A0ABY4DT13</accession>
<gene>
    <name evidence="1" type="ORF">LVJ83_00685</name>
</gene>
<organism evidence="1 2">
    <name type="scientific">Uruburuella testudinis</name>
    <dbReference type="NCBI Taxonomy" id="1282863"/>
    <lineage>
        <taxon>Bacteria</taxon>
        <taxon>Pseudomonadati</taxon>
        <taxon>Pseudomonadota</taxon>
        <taxon>Betaproteobacteria</taxon>
        <taxon>Neisseriales</taxon>
        <taxon>Neisseriaceae</taxon>
        <taxon>Uruburuella</taxon>
    </lineage>
</organism>
<protein>
    <submittedName>
        <fullName evidence="1">Uncharacterized protein</fullName>
    </submittedName>
</protein>
<keyword evidence="2" id="KW-1185">Reference proteome</keyword>